<name>A0A9D4NBR2_DREPO</name>
<keyword evidence="3" id="KW-1185">Reference proteome</keyword>
<dbReference type="InterPro" id="IPR050525">
    <property type="entry name" value="ECM_Assembly_Org"/>
</dbReference>
<feature type="domain" description="VWFA" evidence="1">
    <location>
        <begin position="202"/>
        <end position="376"/>
    </location>
</feature>
<dbReference type="AlphaFoldDB" id="A0A9D4NBR2"/>
<dbReference type="SMART" id="SM00327">
    <property type="entry name" value="VWA"/>
    <property type="match status" value="2"/>
</dbReference>
<evidence type="ECO:0000313" key="2">
    <source>
        <dbReference type="EMBL" id="KAH3890749.1"/>
    </source>
</evidence>
<evidence type="ECO:0000259" key="1">
    <source>
        <dbReference type="PROSITE" id="PS50234"/>
    </source>
</evidence>
<accession>A0A9D4NBR2</accession>
<dbReference type="PANTHER" id="PTHR24020:SF20">
    <property type="entry name" value="PH DOMAIN-CONTAINING PROTEIN"/>
    <property type="match status" value="1"/>
</dbReference>
<dbReference type="PANTHER" id="PTHR24020">
    <property type="entry name" value="COLLAGEN ALPHA"/>
    <property type="match status" value="1"/>
</dbReference>
<dbReference type="InterPro" id="IPR036465">
    <property type="entry name" value="vWFA_dom_sf"/>
</dbReference>
<dbReference type="SUPFAM" id="SSF53300">
    <property type="entry name" value="vWA-like"/>
    <property type="match status" value="2"/>
</dbReference>
<dbReference type="Gene3D" id="3.40.50.410">
    <property type="entry name" value="von Willebrand factor, type A domain"/>
    <property type="match status" value="2"/>
</dbReference>
<dbReference type="Proteomes" id="UP000828390">
    <property type="component" value="Unassembled WGS sequence"/>
</dbReference>
<evidence type="ECO:0000313" key="3">
    <source>
        <dbReference type="Proteomes" id="UP000828390"/>
    </source>
</evidence>
<feature type="domain" description="VWFA" evidence="1">
    <location>
        <begin position="2"/>
        <end position="175"/>
    </location>
</feature>
<comment type="caution">
    <text evidence="2">The sequence shown here is derived from an EMBL/GenBank/DDBJ whole genome shotgun (WGS) entry which is preliminary data.</text>
</comment>
<dbReference type="PRINTS" id="PR00453">
    <property type="entry name" value="VWFADOMAIN"/>
</dbReference>
<dbReference type="InterPro" id="IPR002035">
    <property type="entry name" value="VWF_A"/>
</dbReference>
<dbReference type="CDD" id="cd01450">
    <property type="entry name" value="vWFA_subfamily_ECM"/>
    <property type="match status" value="2"/>
</dbReference>
<protein>
    <recommendedName>
        <fullName evidence="1">VWFA domain-containing protein</fullName>
    </recommendedName>
</protein>
<sequence>MDVVFAIDSSENIGDADYIKEAEFFNRVAESFDIRPNVTRVASLLYSDQIQEMFALDECDSLEAVKKGLSKLGDTAGSTRVDLALQHILTRSFRRSLTRQEASKVGIVITGSPARYLELSKSYANKAHKTGVKYIAIGVGELVTDEELRIITSSNERRIHRLASFDELERLAAEVAIQACSVPLPDIELLKDQPCGSKQEADIMFLMDSVNAGKRNSRKALEFIHSLINEFDIEHDNIHVGLLSAECEGETPGFELGSHQTRAQLETQFKSMQGTDFHKILHSMRRGSFSKSGARKHARKIAILIIDGSLEEPLKTLSEAQKAKIHGIEVYVVLVGEEEPQEEISMMCDDPSTSHFYKVSNYNELKALKQRLLQSLCDEL</sequence>
<reference evidence="2" key="1">
    <citation type="journal article" date="2019" name="bioRxiv">
        <title>The Genome of the Zebra Mussel, Dreissena polymorpha: A Resource for Invasive Species Research.</title>
        <authorList>
            <person name="McCartney M.A."/>
            <person name="Auch B."/>
            <person name="Kono T."/>
            <person name="Mallez S."/>
            <person name="Zhang Y."/>
            <person name="Obille A."/>
            <person name="Becker A."/>
            <person name="Abrahante J.E."/>
            <person name="Garbe J."/>
            <person name="Badalamenti J.P."/>
            <person name="Herman A."/>
            <person name="Mangelson H."/>
            <person name="Liachko I."/>
            <person name="Sullivan S."/>
            <person name="Sone E.D."/>
            <person name="Koren S."/>
            <person name="Silverstein K.A.T."/>
            <person name="Beckman K.B."/>
            <person name="Gohl D.M."/>
        </authorList>
    </citation>
    <scope>NUCLEOTIDE SEQUENCE</scope>
    <source>
        <strain evidence="2">Duluth1</strain>
        <tissue evidence="2">Whole animal</tissue>
    </source>
</reference>
<reference evidence="2" key="2">
    <citation type="submission" date="2020-11" db="EMBL/GenBank/DDBJ databases">
        <authorList>
            <person name="McCartney M.A."/>
            <person name="Auch B."/>
            <person name="Kono T."/>
            <person name="Mallez S."/>
            <person name="Becker A."/>
            <person name="Gohl D.M."/>
            <person name="Silverstein K.A.T."/>
            <person name="Koren S."/>
            <person name="Bechman K.B."/>
            <person name="Herman A."/>
            <person name="Abrahante J.E."/>
            <person name="Garbe J."/>
        </authorList>
    </citation>
    <scope>NUCLEOTIDE SEQUENCE</scope>
    <source>
        <strain evidence="2">Duluth1</strain>
        <tissue evidence="2">Whole animal</tissue>
    </source>
</reference>
<proteinExistence type="predicted"/>
<dbReference type="EMBL" id="JAIWYP010000001">
    <property type="protein sequence ID" value="KAH3890749.1"/>
    <property type="molecule type" value="Genomic_DNA"/>
</dbReference>
<dbReference type="PROSITE" id="PS50234">
    <property type="entry name" value="VWFA"/>
    <property type="match status" value="2"/>
</dbReference>
<dbReference type="Pfam" id="PF00092">
    <property type="entry name" value="VWA"/>
    <property type="match status" value="2"/>
</dbReference>
<organism evidence="2 3">
    <name type="scientific">Dreissena polymorpha</name>
    <name type="common">Zebra mussel</name>
    <name type="synonym">Mytilus polymorpha</name>
    <dbReference type="NCBI Taxonomy" id="45954"/>
    <lineage>
        <taxon>Eukaryota</taxon>
        <taxon>Metazoa</taxon>
        <taxon>Spiralia</taxon>
        <taxon>Lophotrochozoa</taxon>
        <taxon>Mollusca</taxon>
        <taxon>Bivalvia</taxon>
        <taxon>Autobranchia</taxon>
        <taxon>Heteroconchia</taxon>
        <taxon>Euheterodonta</taxon>
        <taxon>Imparidentia</taxon>
        <taxon>Neoheterodontei</taxon>
        <taxon>Myida</taxon>
        <taxon>Dreissenoidea</taxon>
        <taxon>Dreissenidae</taxon>
        <taxon>Dreissena</taxon>
    </lineage>
</organism>
<gene>
    <name evidence="2" type="ORF">DPMN_014837</name>
</gene>